<name>R0IA09_9BRAS</name>
<evidence type="ECO:0000313" key="2">
    <source>
        <dbReference type="Proteomes" id="UP000029121"/>
    </source>
</evidence>
<sequence>MATASENSRGIGGGDRTAKAIVADQITQAVNSTANLLHLMRQSSSSQAQLAKLPKNLLAKTSLTKATGQVFFISQYSGVHLNTVTQLLENMESTQLRALRQSNISPAV</sequence>
<evidence type="ECO:0000313" key="1">
    <source>
        <dbReference type="EMBL" id="EOA39269.1"/>
    </source>
</evidence>
<evidence type="ECO:0008006" key="3">
    <source>
        <dbReference type="Google" id="ProtNLM"/>
    </source>
</evidence>
<reference evidence="2" key="1">
    <citation type="journal article" date="2013" name="Nat. Genet.">
        <title>The Capsella rubella genome and the genomic consequences of rapid mating system evolution.</title>
        <authorList>
            <person name="Slotte T."/>
            <person name="Hazzouri K.M."/>
            <person name="Agren J.A."/>
            <person name="Koenig D."/>
            <person name="Maumus F."/>
            <person name="Guo Y.L."/>
            <person name="Steige K."/>
            <person name="Platts A.E."/>
            <person name="Escobar J.S."/>
            <person name="Newman L.K."/>
            <person name="Wang W."/>
            <person name="Mandakova T."/>
            <person name="Vello E."/>
            <person name="Smith L.M."/>
            <person name="Henz S.R."/>
            <person name="Steffen J."/>
            <person name="Takuno S."/>
            <person name="Brandvain Y."/>
            <person name="Coop G."/>
            <person name="Andolfatto P."/>
            <person name="Hu T.T."/>
            <person name="Blanchette M."/>
            <person name="Clark R.M."/>
            <person name="Quesneville H."/>
            <person name="Nordborg M."/>
            <person name="Gaut B.S."/>
            <person name="Lysak M.A."/>
            <person name="Jenkins J."/>
            <person name="Grimwood J."/>
            <person name="Chapman J."/>
            <person name="Prochnik S."/>
            <person name="Shu S."/>
            <person name="Rokhsar D."/>
            <person name="Schmutz J."/>
            <person name="Weigel D."/>
            <person name="Wright S.I."/>
        </authorList>
    </citation>
    <scope>NUCLEOTIDE SEQUENCE [LARGE SCALE GENOMIC DNA]</scope>
    <source>
        <strain evidence="2">cv. Monte Gargano</strain>
    </source>
</reference>
<dbReference type="eggNOG" id="ENOG502S1XW">
    <property type="taxonomic scope" value="Eukaryota"/>
</dbReference>
<dbReference type="EMBL" id="KB870805">
    <property type="protein sequence ID" value="EOA39269.1"/>
    <property type="molecule type" value="Genomic_DNA"/>
</dbReference>
<keyword evidence="2" id="KW-1185">Reference proteome</keyword>
<dbReference type="Proteomes" id="UP000029121">
    <property type="component" value="Unassembled WGS sequence"/>
</dbReference>
<organism evidence="1 2">
    <name type="scientific">Capsella rubella</name>
    <dbReference type="NCBI Taxonomy" id="81985"/>
    <lineage>
        <taxon>Eukaryota</taxon>
        <taxon>Viridiplantae</taxon>
        <taxon>Streptophyta</taxon>
        <taxon>Embryophyta</taxon>
        <taxon>Tracheophyta</taxon>
        <taxon>Spermatophyta</taxon>
        <taxon>Magnoliopsida</taxon>
        <taxon>eudicotyledons</taxon>
        <taxon>Gunneridae</taxon>
        <taxon>Pentapetalae</taxon>
        <taxon>rosids</taxon>
        <taxon>malvids</taxon>
        <taxon>Brassicales</taxon>
        <taxon>Brassicaceae</taxon>
        <taxon>Camelineae</taxon>
        <taxon>Capsella</taxon>
    </lineage>
</organism>
<gene>
    <name evidence="1" type="ORF">CARUB_v10012275mg</name>
</gene>
<proteinExistence type="predicted"/>
<accession>R0IA09</accession>
<dbReference type="STRING" id="81985.R0IA09"/>
<protein>
    <recommendedName>
        <fullName evidence="3">BLOC-1-related complex subunit 7</fullName>
    </recommendedName>
</protein>
<dbReference type="AlphaFoldDB" id="R0IA09"/>